<gene>
    <name evidence="1" type="ORF">SAMN04487840_1191</name>
</gene>
<protein>
    <submittedName>
        <fullName evidence="1">Uncharacterized protein</fullName>
    </submittedName>
</protein>
<reference evidence="1 2" key="1">
    <citation type="submission" date="2016-10" db="EMBL/GenBank/DDBJ databases">
        <authorList>
            <person name="de Groot N.N."/>
        </authorList>
    </citation>
    <scope>NUCLEOTIDE SEQUENCE [LARGE SCALE GENOMIC DNA]</scope>
    <source>
        <strain evidence="1 2">VTM2R47</strain>
    </source>
</reference>
<evidence type="ECO:0000313" key="2">
    <source>
        <dbReference type="Proteomes" id="UP000182712"/>
    </source>
</evidence>
<dbReference type="EMBL" id="FOGM01000019">
    <property type="protein sequence ID" value="SES14531.1"/>
    <property type="molecule type" value="Genomic_DNA"/>
</dbReference>
<feature type="non-terminal residue" evidence="1">
    <location>
        <position position="1"/>
    </location>
</feature>
<organism evidence="1 2">
    <name type="scientific">Streptococcus gallolyticus</name>
    <dbReference type="NCBI Taxonomy" id="315405"/>
    <lineage>
        <taxon>Bacteria</taxon>
        <taxon>Bacillati</taxon>
        <taxon>Bacillota</taxon>
        <taxon>Bacilli</taxon>
        <taxon>Lactobacillales</taxon>
        <taxon>Streptococcaceae</taxon>
        <taxon>Streptococcus</taxon>
    </lineage>
</organism>
<dbReference type="Proteomes" id="UP000182712">
    <property type="component" value="Unassembled WGS sequence"/>
</dbReference>
<proteinExistence type="predicted"/>
<sequence length="57" mass="6635">VFLQRLTTLSQTFYQYANIPKDQIDIMAKLKTFGSAPLLSPEEYFSKILVDFTFNLK</sequence>
<name>A0A1H9UYX7_9STRE</name>
<evidence type="ECO:0000313" key="1">
    <source>
        <dbReference type="EMBL" id="SES14531.1"/>
    </source>
</evidence>
<accession>A0A1H9UYX7</accession>
<dbReference type="AlphaFoldDB" id="A0A1H9UYX7"/>